<dbReference type="InterPro" id="IPR005720">
    <property type="entry name" value="Dihydroorotate_DH_cat"/>
</dbReference>
<dbReference type="InterPro" id="IPR050074">
    <property type="entry name" value="DHO_dehydrogenase"/>
</dbReference>
<evidence type="ECO:0000256" key="2">
    <source>
        <dbReference type="ARBA" id="ARBA00004725"/>
    </source>
</evidence>
<name>A0A4R3IC24_9GAMM</name>
<evidence type="ECO:0000256" key="1">
    <source>
        <dbReference type="ARBA" id="ARBA00001917"/>
    </source>
</evidence>
<dbReference type="InterPro" id="IPR012135">
    <property type="entry name" value="Dihydroorotate_DH_1_2"/>
</dbReference>
<dbReference type="RefSeq" id="WP_132700866.1">
    <property type="nucleotide sequence ID" value="NZ_SLZR01000004.1"/>
</dbReference>
<accession>A0A4R3IC24</accession>
<comment type="cofactor">
    <cofactor evidence="1">
        <name>FMN</name>
        <dbReference type="ChEBI" id="CHEBI:58210"/>
    </cofactor>
</comment>
<dbReference type="PANTHER" id="PTHR48109">
    <property type="entry name" value="DIHYDROOROTATE DEHYDROGENASE (QUINONE), MITOCHONDRIAL-RELATED"/>
    <property type="match status" value="1"/>
</dbReference>
<evidence type="ECO:0000259" key="7">
    <source>
        <dbReference type="Pfam" id="PF01180"/>
    </source>
</evidence>
<evidence type="ECO:0000313" key="9">
    <source>
        <dbReference type="Proteomes" id="UP000295793"/>
    </source>
</evidence>
<keyword evidence="6" id="KW-0560">Oxidoreductase</keyword>
<evidence type="ECO:0000313" key="8">
    <source>
        <dbReference type="EMBL" id="TCS42068.1"/>
    </source>
</evidence>
<dbReference type="Gene3D" id="3.20.20.70">
    <property type="entry name" value="Aldolase class I"/>
    <property type="match status" value="1"/>
</dbReference>
<evidence type="ECO:0000256" key="5">
    <source>
        <dbReference type="ARBA" id="ARBA00022975"/>
    </source>
</evidence>
<feature type="domain" description="Dihydroorotate dehydrogenase catalytic" evidence="7">
    <location>
        <begin position="4"/>
        <end position="290"/>
    </location>
</feature>
<dbReference type="SUPFAM" id="SSF51395">
    <property type="entry name" value="FMN-linked oxidoreductases"/>
    <property type="match status" value="1"/>
</dbReference>
<evidence type="ECO:0000256" key="4">
    <source>
        <dbReference type="ARBA" id="ARBA00022643"/>
    </source>
</evidence>
<evidence type="ECO:0000256" key="6">
    <source>
        <dbReference type="ARBA" id="ARBA00023002"/>
    </source>
</evidence>
<dbReference type="Pfam" id="PF01180">
    <property type="entry name" value="DHO_dh"/>
    <property type="match status" value="1"/>
</dbReference>
<dbReference type="PIRSF" id="PIRSF000164">
    <property type="entry name" value="DHO_oxidase"/>
    <property type="match status" value="1"/>
</dbReference>
<comment type="pathway">
    <text evidence="2">Pyrimidine metabolism; UMP biosynthesis via de novo pathway.</text>
</comment>
<protein>
    <submittedName>
        <fullName evidence="8">Dihydroorotate dehydrogenase (Fumarate)</fullName>
    </submittedName>
</protein>
<dbReference type="Proteomes" id="UP000295793">
    <property type="component" value="Unassembled WGS sequence"/>
</dbReference>
<dbReference type="GO" id="GO:0005737">
    <property type="term" value="C:cytoplasm"/>
    <property type="evidence" value="ECO:0007669"/>
    <property type="project" value="InterPro"/>
</dbReference>
<dbReference type="UniPathway" id="UPA00070"/>
<sequence>MTNLTTTYLGLTLKNPLVPSSSPFTKKLDTAKQLEDAGAGAIIMHSLFEEEVTAHQKVFASHLADNSFGFAEMDNFLPEPTDYEDVTSQYLKTLTELKSALDIPVIASINGIGSGEWLSVAKDIQQAGANALEVNLYSVPSDTDKTSSEIEKKYLQIVNALKAETTLPLTFKLSDQFSSPGNFVKQLEAAGANGVSLFNRFYQPDVDLDTGQVYPSLNLSNKYEYLRALHWIALLYNQTGLSLGATGGVHNSATVLKLIGSGANVVHTTSALLSTGPSTLTQWQTEIEQWLEEQELELEDFRGRYSMQQLRDPAVFERVNYYQNLQLYRR</sequence>
<dbReference type="InterPro" id="IPR013785">
    <property type="entry name" value="Aldolase_TIM"/>
</dbReference>
<keyword evidence="9" id="KW-1185">Reference proteome</keyword>
<gene>
    <name evidence="8" type="ORF">BCF53_104173</name>
</gene>
<organism evidence="8 9">
    <name type="scientific">Reinekea marinisedimentorum</name>
    <dbReference type="NCBI Taxonomy" id="230495"/>
    <lineage>
        <taxon>Bacteria</taxon>
        <taxon>Pseudomonadati</taxon>
        <taxon>Pseudomonadota</taxon>
        <taxon>Gammaproteobacteria</taxon>
        <taxon>Oceanospirillales</taxon>
        <taxon>Saccharospirillaceae</taxon>
        <taxon>Reinekea</taxon>
    </lineage>
</organism>
<dbReference type="GO" id="GO:0006207">
    <property type="term" value="P:'de novo' pyrimidine nucleobase biosynthetic process"/>
    <property type="evidence" value="ECO:0007669"/>
    <property type="project" value="TreeGrafter"/>
</dbReference>
<comment type="caution">
    <text evidence="8">The sequence shown here is derived from an EMBL/GenBank/DDBJ whole genome shotgun (WGS) entry which is preliminary data.</text>
</comment>
<dbReference type="OrthoDB" id="9794954at2"/>
<dbReference type="EMBL" id="SLZR01000004">
    <property type="protein sequence ID" value="TCS42068.1"/>
    <property type="molecule type" value="Genomic_DNA"/>
</dbReference>
<dbReference type="AlphaFoldDB" id="A0A4R3IC24"/>
<proteinExistence type="predicted"/>
<dbReference type="GO" id="GO:0004152">
    <property type="term" value="F:dihydroorotate dehydrogenase activity"/>
    <property type="evidence" value="ECO:0007669"/>
    <property type="project" value="InterPro"/>
</dbReference>
<keyword evidence="4" id="KW-0288">FMN</keyword>
<keyword evidence="3" id="KW-0285">Flavoprotein</keyword>
<reference evidence="8 9" key="1">
    <citation type="submission" date="2019-03" db="EMBL/GenBank/DDBJ databases">
        <title>Genomic Encyclopedia of Archaeal and Bacterial Type Strains, Phase II (KMG-II): from individual species to whole genera.</title>
        <authorList>
            <person name="Goeker M."/>
        </authorList>
    </citation>
    <scope>NUCLEOTIDE SEQUENCE [LARGE SCALE GENOMIC DNA]</scope>
    <source>
        <strain evidence="8 9">DSM 15388</strain>
    </source>
</reference>
<dbReference type="GO" id="GO:0044205">
    <property type="term" value="P:'de novo' UMP biosynthetic process"/>
    <property type="evidence" value="ECO:0007669"/>
    <property type="project" value="UniProtKB-UniPathway"/>
</dbReference>
<dbReference type="NCBIfam" id="NF005741">
    <property type="entry name" value="PRK07565.1"/>
    <property type="match status" value="1"/>
</dbReference>
<evidence type="ECO:0000256" key="3">
    <source>
        <dbReference type="ARBA" id="ARBA00022630"/>
    </source>
</evidence>
<dbReference type="PANTHER" id="PTHR48109:SF3">
    <property type="entry name" value="SLL0744 PROTEIN"/>
    <property type="match status" value="1"/>
</dbReference>
<keyword evidence="5" id="KW-0665">Pyrimidine biosynthesis</keyword>